<dbReference type="Proteomes" id="UP000006327">
    <property type="component" value="Unassembled WGS sequence"/>
</dbReference>
<dbReference type="EMBL" id="BAEO01000060">
    <property type="protein sequence ID" value="GAC21130.1"/>
    <property type="molecule type" value="Genomic_DNA"/>
</dbReference>
<gene>
    <name evidence="1" type="ORF">GARC_4188</name>
</gene>
<organism evidence="1 2">
    <name type="scientific">Paraglaciecola arctica BSs20135</name>
    <dbReference type="NCBI Taxonomy" id="493475"/>
    <lineage>
        <taxon>Bacteria</taxon>
        <taxon>Pseudomonadati</taxon>
        <taxon>Pseudomonadota</taxon>
        <taxon>Gammaproteobacteria</taxon>
        <taxon>Alteromonadales</taxon>
        <taxon>Alteromonadaceae</taxon>
        <taxon>Paraglaciecola</taxon>
    </lineage>
</organism>
<accession>K6ZCH5</accession>
<protein>
    <submittedName>
        <fullName evidence="1">Uncharacterized protein</fullName>
    </submittedName>
</protein>
<dbReference type="STRING" id="493475.GARC_4188"/>
<keyword evidence="2" id="KW-1185">Reference proteome</keyword>
<dbReference type="AlphaFoldDB" id="K6ZCH5"/>
<name>K6ZCH5_9ALTE</name>
<evidence type="ECO:0000313" key="2">
    <source>
        <dbReference type="Proteomes" id="UP000006327"/>
    </source>
</evidence>
<sequence length="42" mass="4889">MVGFLRPVITIFQRYLTNKLDFQSITATPMTSSAIINLLYFY</sequence>
<reference evidence="1 2" key="1">
    <citation type="journal article" date="2017" name="Antonie Van Leeuwenhoek">
        <title>Rhizobium rhizosphaerae sp. nov., a novel species isolated from rice rhizosphere.</title>
        <authorList>
            <person name="Zhao J.J."/>
            <person name="Zhang J."/>
            <person name="Zhang R.J."/>
            <person name="Zhang C.W."/>
            <person name="Yin H.Q."/>
            <person name="Zhang X.X."/>
        </authorList>
    </citation>
    <scope>NUCLEOTIDE SEQUENCE [LARGE SCALE GENOMIC DNA]</scope>
    <source>
        <strain evidence="1 2">BSs20135</strain>
    </source>
</reference>
<proteinExistence type="predicted"/>
<evidence type="ECO:0000313" key="1">
    <source>
        <dbReference type="EMBL" id="GAC21130.1"/>
    </source>
</evidence>
<comment type="caution">
    <text evidence="1">The sequence shown here is derived from an EMBL/GenBank/DDBJ whole genome shotgun (WGS) entry which is preliminary data.</text>
</comment>